<dbReference type="PANTHER" id="PTHR43827:SF3">
    <property type="entry name" value="NADP-DEPENDENT OXIDOREDUCTASE DOMAIN-CONTAINING PROTEIN"/>
    <property type="match status" value="1"/>
</dbReference>
<dbReference type="RefSeq" id="WP_062074805.1">
    <property type="nucleotide sequence ID" value="NZ_BBRC01000004.1"/>
</dbReference>
<evidence type="ECO:0000256" key="5">
    <source>
        <dbReference type="PIRSR" id="PIRSR000097-2"/>
    </source>
</evidence>
<dbReference type="PANTHER" id="PTHR43827">
    <property type="entry name" value="2,5-DIKETO-D-GLUCONIC ACID REDUCTASE"/>
    <property type="match status" value="1"/>
</dbReference>
<dbReference type="InterPro" id="IPR036812">
    <property type="entry name" value="NAD(P)_OxRdtase_dom_sf"/>
</dbReference>
<feature type="site" description="Lowers pKa of active site Tyr" evidence="6">
    <location>
        <position position="79"/>
    </location>
</feature>
<dbReference type="Pfam" id="PF00248">
    <property type="entry name" value="Aldo_ket_red"/>
    <property type="match status" value="1"/>
</dbReference>
<dbReference type="InterPro" id="IPR018170">
    <property type="entry name" value="Aldo/ket_reductase_CS"/>
</dbReference>
<evidence type="ECO:0000256" key="3">
    <source>
        <dbReference type="ARBA" id="ARBA00023002"/>
    </source>
</evidence>
<keyword evidence="2" id="KW-0521">NADP</keyword>
<keyword evidence="9" id="KW-1185">Reference proteome</keyword>
<dbReference type="PIRSF" id="PIRSF000097">
    <property type="entry name" value="AKR"/>
    <property type="match status" value="1"/>
</dbReference>
<dbReference type="PROSITE" id="PS00062">
    <property type="entry name" value="ALDOKETO_REDUCTASE_2"/>
    <property type="match status" value="1"/>
</dbReference>
<evidence type="ECO:0000256" key="1">
    <source>
        <dbReference type="ARBA" id="ARBA00007905"/>
    </source>
</evidence>
<dbReference type="InterPro" id="IPR023210">
    <property type="entry name" value="NADP_OxRdtase_dom"/>
</dbReference>
<dbReference type="GO" id="GO:0016616">
    <property type="term" value="F:oxidoreductase activity, acting on the CH-OH group of donors, NAD or NADP as acceptor"/>
    <property type="evidence" value="ECO:0007669"/>
    <property type="project" value="UniProtKB-ARBA"/>
</dbReference>
<accession>A0A7Y9Z9X8</accession>
<dbReference type="Proteomes" id="UP000547973">
    <property type="component" value="Unassembled WGS sequence"/>
</dbReference>
<feature type="domain" description="NADP-dependent oxidoreductase" evidence="7">
    <location>
        <begin position="17"/>
        <end position="265"/>
    </location>
</feature>
<protein>
    <submittedName>
        <fullName evidence="8">Diketogulonate reductase-like aldo/keto reductase</fullName>
    </submittedName>
</protein>
<evidence type="ECO:0000256" key="2">
    <source>
        <dbReference type="ARBA" id="ARBA00022857"/>
    </source>
</evidence>
<comment type="caution">
    <text evidence="8">The sequence shown here is derived from an EMBL/GenBank/DDBJ whole genome shotgun (WGS) entry which is preliminary data.</text>
</comment>
<dbReference type="Gene3D" id="3.20.20.100">
    <property type="entry name" value="NADP-dependent oxidoreductase domain"/>
    <property type="match status" value="1"/>
</dbReference>
<feature type="active site" description="Proton donor" evidence="4">
    <location>
        <position position="50"/>
    </location>
</feature>
<feature type="binding site" evidence="5">
    <location>
        <position position="112"/>
    </location>
    <ligand>
        <name>substrate</name>
    </ligand>
</feature>
<organism evidence="8 9">
    <name type="scientific">Demequina lutea</name>
    <dbReference type="NCBI Taxonomy" id="431489"/>
    <lineage>
        <taxon>Bacteria</taxon>
        <taxon>Bacillati</taxon>
        <taxon>Actinomycetota</taxon>
        <taxon>Actinomycetes</taxon>
        <taxon>Micrococcales</taxon>
        <taxon>Demequinaceae</taxon>
        <taxon>Demequina</taxon>
    </lineage>
</organism>
<proteinExistence type="inferred from homology"/>
<dbReference type="PROSITE" id="PS00798">
    <property type="entry name" value="ALDOKETO_REDUCTASE_1"/>
    <property type="match status" value="1"/>
</dbReference>
<name>A0A7Y9Z9X8_9MICO</name>
<evidence type="ECO:0000313" key="9">
    <source>
        <dbReference type="Proteomes" id="UP000547973"/>
    </source>
</evidence>
<dbReference type="OrthoDB" id="9804790at2"/>
<reference evidence="8 9" key="1">
    <citation type="submission" date="2020-07" db="EMBL/GenBank/DDBJ databases">
        <title>Sequencing the genomes of 1000 actinobacteria strains.</title>
        <authorList>
            <person name="Klenk H.-P."/>
        </authorList>
    </citation>
    <scope>NUCLEOTIDE SEQUENCE [LARGE SCALE GENOMIC DNA]</scope>
    <source>
        <strain evidence="8 9">DSM 19970</strain>
    </source>
</reference>
<comment type="similarity">
    <text evidence="1">Belongs to the aldo/keto reductase family.</text>
</comment>
<keyword evidence="3" id="KW-0560">Oxidoreductase</keyword>
<sequence length="282" mass="30375">MSIPTHNLNDGHTIPAIGFGTYPLVGADGYRAIRSALDAGYRLIDSAVNYENEGTVGKAVRDFLRESGTPREALTVQTKLPGRHHETARAIKSGFESAARLGLDQIDVLLIHWPNPTTGKYLGAWRGLVELQKQGIARSIGVSNFTAPLLAEIIADTGVTPVLNQIELHPLFVQKQMRAEHARLGILTESWSPLGKRNAPYATAAVADAAAAHGVSPAQVVLRWQVQLGNLPIPKSSTPQRQVDNLDVFGFQLGDAEMAAITALDQPDGRLFGADPATHEEM</sequence>
<evidence type="ECO:0000259" key="7">
    <source>
        <dbReference type="Pfam" id="PF00248"/>
    </source>
</evidence>
<dbReference type="InterPro" id="IPR020471">
    <property type="entry name" value="AKR"/>
</dbReference>
<dbReference type="PRINTS" id="PR00069">
    <property type="entry name" value="ALDKETRDTASE"/>
</dbReference>
<dbReference type="FunFam" id="3.20.20.100:FF:000002">
    <property type="entry name" value="2,5-diketo-D-gluconic acid reductase A"/>
    <property type="match status" value="1"/>
</dbReference>
<evidence type="ECO:0000256" key="6">
    <source>
        <dbReference type="PIRSR" id="PIRSR000097-3"/>
    </source>
</evidence>
<evidence type="ECO:0000313" key="8">
    <source>
        <dbReference type="EMBL" id="NYI40210.1"/>
    </source>
</evidence>
<evidence type="ECO:0000256" key="4">
    <source>
        <dbReference type="PIRSR" id="PIRSR000097-1"/>
    </source>
</evidence>
<gene>
    <name evidence="8" type="ORF">BKA03_000329</name>
</gene>
<dbReference type="AlphaFoldDB" id="A0A7Y9Z9X8"/>
<dbReference type="SUPFAM" id="SSF51430">
    <property type="entry name" value="NAD(P)-linked oxidoreductase"/>
    <property type="match status" value="1"/>
</dbReference>
<dbReference type="EMBL" id="JACBZO010000001">
    <property type="protein sequence ID" value="NYI40210.1"/>
    <property type="molecule type" value="Genomic_DNA"/>
</dbReference>